<evidence type="ECO:0000313" key="4">
    <source>
        <dbReference type="EMBL" id="NJP45535.1"/>
    </source>
</evidence>
<keyword evidence="5" id="KW-1185">Reference proteome</keyword>
<dbReference type="EMBL" id="JAATEJ010000015">
    <property type="protein sequence ID" value="NJP45535.1"/>
    <property type="molecule type" value="Genomic_DNA"/>
</dbReference>
<accession>A0ABX0ZNV6</accession>
<evidence type="ECO:0000256" key="1">
    <source>
        <dbReference type="SAM" id="MobiDB-lite"/>
    </source>
</evidence>
<sequence>MTATPADAYADRTRAAAPRPEAAGLPGGGTGGAEDRRRNRHRRPRRRKWRTAVAVVAGAAAVAAAAAGYLVVTGHSSGVAQRGVTAGHAGLPGAARAAEGPPGSGAAGAAPTVSPPGSLPAISGLGPQTRAEIPARSRQVLVASGEAKDSSTSVVTLWTKTANGRWLPGSAWPAHNALRGWTDNHHASDLHSPIGVFTLSDAGGFEPDPGTKLPYHHSAKFRAGGVGFDGEPLDEAFDYVIAIDYNRVPGTSPLDGTQPMGEDRGGGIWVHVDHGGPTHGCVSVSADHMVDLLHTLQPADHPVIVMGDRGSLAS</sequence>
<keyword evidence="2" id="KW-0812">Transmembrane</keyword>
<dbReference type="InterPro" id="IPR005490">
    <property type="entry name" value="LD_TPept_cat_dom"/>
</dbReference>
<feature type="region of interest" description="Disordered" evidence="1">
    <location>
        <begin position="91"/>
        <end position="126"/>
    </location>
</feature>
<dbReference type="Proteomes" id="UP000734511">
    <property type="component" value="Unassembled WGS sequence"/>
</dbReference>
<comment type="caution">
    <text evidence="4">The sequence shown here is derived from an EMBL/GenBank/DDBJ whole genome shotgun (WGS) entry which is preliminary data.</text>
</comment>
<name>A0ABX0ZNV6_9ACTN</name>
<feature type="region of interest" description="Disordered" evidence="1">
    <location>
        <begin position="1"/>
        <end position="50"/>
    </location>
</feature>
<feature type="transmembrane region" description="Helical" evidence="2">
    <location>
        <begin position="49"/>
        <end position="72"/>
    </location>
</feature>
<feature type="compositionally biased region" description="Low complexity" evidence="1">
    <location>
        <begin position="15"/>
        <end position="24"/>
    </location>
</feature>
<evidence type="ECO:0000256" key="2">
    <source>
        <dbReference type="SAM" id="Phobius"/>
    </source>
</evidence>
<proteinExistence type="predicted"/>
<feature type="compositionally biased region" description="Low complexity" evidence="1">
    <location>
        <begin position="91"/>
        <end position="101"/>
    </location>
</feature>
<evidence type="ECO:0000313" key="5">
    <source>
        <dbReference type="Proteomes" id="UP000734511"/>
    </source>
</evidence>
<evidence type="ECO:0000259" key="3">
    <source>
        <dbReference type="Pfam" id="PF03734"/>
    </source>
</evidence>
<keyword evidence="2" id="KW-0472">Membrane</keyword>
<gene>
    <name evidence="4" type="ORF">HCN08_19325</name>
</gene>
<feature type="domain" description="L,D-TPase catalytic" evidence="3">
    <location>
        <begin position="188"/>
        <end position="305"/>
    </location>
</feature>
<reference evidence="4 5" key="1">
    <citation type="submission" date="2020-03" db="EMBL/GenBank/DDBJ databases">
        <title>WGS of actinomycetes isolated from Thailand.</title>
        <authorList>
            <person name="Thawai C."/>
        </authorList>
    </citation>
    <scope>NUCLEOTIDE SEQUENCE [LARGE SCALE GENOMIC DNA]</scope>
    <source>
        <strain evidence="4 5">PRB2-1</strain>
    </source>
</reference>
<organism evidence="4 5">
    <name type="scientific">Actinacidiphila epipremni</name>
    <dbReference type="NCBI Taxonomy" id="2053013"/>
    <lineage>
        <taxon>Bacteria</taxon>
        <taxon>Bacillati</taxon>
        <taxon>Actinomycetota</taxon>
        <taxon>Actinomycetes</taxon>
        <taxon>Kitasatosporales</taxon>
        <taxon>Streptomycetaceae</taxon>
        <taxon>Actinacidiphila</taxon>
    </lineage>
</organism>
<keyword evidence="2" id="KW-1133">Transmembrane helix</keyword>
<feature type="compositionally biased region" description="Basic residues" evidence="1">
    <location>
        <begin position="38"/>
        <end position="50"/>
    </location>
</feature>
<protein>
    <submittedName>
        <fullName evidence="4">L,D-transpeptidase family protein</fullName>
    </submittedName>
</protein>
<dbReference type="PANTHER" id="PTHR38589:SF1">
    <property type="entry name" value="BLR0621 PROTEIN"/>
    <property type="match status" value="1"/>
</dbReference>
<dbReference type="PANTHER" id="PTHR38589">
    <property type="entry name" value="BLR0621 PROTEIN"/>
    <property type="match status" value="1"/>
</dbReference>
<dbReference type="RefSeq" id="WP_167984384.1">
    <property type="nucleotide sequence ID" value="NZ_JAATEJ010000015.1"/>
</dbReference>
<dbReference type="Pfam" id="PF03734">
    <property type="entry name" value="YkuD"/>
    <property type="match status" value="1"/>
</dbReference>